<name>A0A1V6S9U7_9EURO</name>
<evidence type="ECO:0008006" key="5">
    <source>
        <dbReference type="Google" id="ProtNLM"/>
    </source>
</evidence>
<evidence type="ECO:0000256" key="1">
    <source>
        <dbReference type="SAM" id="MobiDB-lite"/>
    </source>
</evidence>
<proteinExistence type="predicted"/>
<evidence type="ECO:0000256" key="2">
    <source>
        <dbReference type="SAM" id="SignalP"/>
    </source>
</evidence>
<dbReference type="EMBL" id="MDYP01000004">
    <property type="protein sequence ID" value="OQE10494.1"/>
    <property type="molecule type" value="Genomic_DNA"/>
</dbReference>
<dbReference type="Proteomes" id="UP000191518">
    <property type="component" value="Unassembled WGS sequence"/>
</dbReference>
<gene>
    <name evidence="3" type="ORF">PENVUL_c004G00926</name>
</gene>
<feature type="region of interest" description="Disordered" evidence="1">
    <location>
        <begin position="159"/>
        <end position="192"/>
    </location>
</feature>
<comment type="caution">
    <text evidence="3">The sequence shown here is derived from an EMBL/GenBank/DDBJ whole genome shotgun (WGS) entry which is preliminary data.</text>
</comment>
<evidence type="ECO:0000313" key="3">
    <source>
        <dbReference type="EMBL" id="OQE10494.1"/>
    </source>
</evidence>
<sequence length="221" mass="21757">MRIQSLVLLAGATTALAAETVTLFLPGFDQQQAVGKVIGTSGSMTKYLINCPDEVESDECGIPPNGVTVAQGPSTVSLWYGIYDITLVESCTYDSKTAKCGATMDEHGTTSSSEESIAITDIPGGAFMPVTITATGTDNASATTGASVSASTAASTSGATLTTSASTSTATGTSTAGESSDSSSAAATSATETGNAAMPMITGNVRWAAGGVAAALALAAL</sequence>
<accession>A0A1V6S9U7</accession>
<dbReference type="PANTHER" id="PTHR40640:SF1">
    <property type="entry name" value="ANCHORED GLYCOPROTEIN, PUTATIVE (AFU_ORTHOLOGUE AFUA_8G04860)-RELATED"/>
    <property type="match status" value="1"/>
</dbReference>
<organism evidence="3 4">
    <name type="scientific">Penicillium vulpinum</name>
    <dbReference type="NCBI Taxonomy" id="29845"/>
    <lineage>
        <taxon>Eukaryota</taxon>
        <taxon>Fungi</taxon>
        <taxon>Dikarya</taxon>
        <taxon>Ascomycota</taxon>
        <taxon>Pezizomycotina</taxon>
        <taxon>Eurotiomycetes</taxon>
        <taxon>Eurotiomycetidae</taxon>
        <taxon>Eurotiales</taxon>
        <taxon>Aspergillaceae</taxon>
        <taxon>Penicillium</taxon>
    </lineage>
</organism>
<feature type="chain" id="PRO_5012212660" description="GPI anchored protein" evidence="2">
    <location>
        <begin position="18"/>
        <end position="221"/>
    </location>
</feature>
<protein>
    <recommendedName>
        <fullName evidence="5">GPI anchored protein</fullName>
    </recommendedName>
</protein>
<dbReference type="PANTHER" id="PTHR40640">
    <property type="entry name" value="ANCHORED GLYCOPROTEIN, PUTATIVE (AFU_ORTHOLOGUE AFUA_8G04860)-RELATED"/>
    <property type="match status" value="1"/>
</dbReference>
<dbReference type="STRING" id="29845.A0A1V6S9U7"/>
<reference evidence="4" key="1">
    <citation type="journal article" date="2017" name="Nat. Microbiol.">
        <title>Global analysis of biosynthetic gene clusters reveals vast potential of secondary metabolite production in Penicillium species.</title>
        <authorList>
            <person name="Nielsen J.C."/>
            <person name="Grijseels S."/>
            <person name="Prigent S."/>
            <person name="Ji B."/>
            <person name="Dainat J."/>
            <person name="Nielsen K.F."/>
            <person name="Frisvad J.C."/>
            <person name="Workman M."/>
            <person name="Nielsen J."/>
        </authorList>
    </citation>
    <scope>NUCLEOTIDE SEQUENCE [LARGE SCALE GENOMIC DNA]</scope>
    <source>
        <strain evidence="4">IBT 29486</strain>
    </source>
</reference>
<feature type="signal peptide" evidence="2">
    <location>
        <begin position="1"/>
        <end position="17"/>
    </location>
</feature>
<evidence type="ECO:0000313" key="4">
    <source>
        <dbReference type="Proteomes" id="UP000191518"/>
    </source>
</evidence>
<dbReference type="OrthoDB" id="4991875at2759"/>
<dbReference type="AlphaFoldDB" id="A0A1V6S9U7"/>
<keyword evidence="2" id="KW-0732">Signal</keyword>
<keyword evidence="4" id="KW-1185">Reference proteome</keyword>